<reference evidence="4" key="1">
    <citation type="submission" date="2020-09" db="EMBL/GenBank/DDBJ databases">
        <title>A novel bacterium of genus Paenibacillus, isolated from South China Sea.</title>
        <authorList>
            <person name="Huang H."/>
            <person name="Mo K."/>
            <person name="Hu Y."/>
        </authorList>
    </citation>
    <scope>NUCLEOTIDE SEQUENCE</scope>
    <source>
        <strain evidence="4">IB182493</strain>
    </source>
</reference>
<feature type="compositionally biased region" description="Gly residues" evidence="1">
    <location>
        <begin position="29"/>
        <end position="38"/>
    </location>
</feature>
<sequence length="519" mass="57103">MKKGKKTAFVLLALVLALTAVLAGCSGSSSGGGSGSGESSGNAAANAGKEGGEASGLKPVELVMVFAGPGEPRDFKEIEAAINKVTQAKINATVKLQMIGWAAWQQQTTLMLAGNEQVDLILSGLGTYSQTVARGQYLAMDDMLEMEGAGVKQALDDLDPAFLNAVKIGGNVYAVPSIRDLAANYGVTMRRDLVDKYNIDLDAIKTYDDLDAVFQTIKDNEPDMIPLVKYGNTIFDTHLNYYRDSLDDGFGTLPGLDNDLKVVNYFETPEYMDLLRIARRWYENGYVAKDIATSTETQYNLVKSGKAFAWLSHMKPGYQAQESKIVGMEMVSKELLPPTTATGNITSIMWSIARNSKDPQRAMMLLNLMYTDPELINLFDWGIEGKHYAKTDDPNVIDYPQGVDPANSGYNLNMGWMFGNQFLSYTWKGDSPTLWEELAEFNRVSKKSKALGFTYDSEPVKTEVAAVRNVFDQYYKALETGTVDPEVEHPKFIKAMKAAGIDKIIAEKQKQLDAWAAQQ</sequence>
<feature type="domain" description="PI-PLC Y-box" evidence="3">
    <location>
        <begin position="399"/>
        <end position="461"/>
    </location>
</feature>
<dbReference type="PANTHER" id="PTHR43649:SF17">
    <property type="entry name" value="ABC TRANSPORTER SOLUTE BINDING PROTEIN-SUGAR TRANSPORT"/>
    <property type="match status" value="1"/>
</dbReference>
<proteinExistence type="predicted"/>
<dbReference type="Pfam" id="PF01547">
    <property type="entry name" value="SBP_bac_1"/>
    <property type="match status" value="1"/>
</dbReference>
<dbReference type="Pfam" id="PF12010">
    <property type="entry name" value="DUF3502"/>
    <property type="match status" value="1"/>
</dbReference>
<dbReference type="Proteomes" id="UP000632125">
    <property type="component" value="Unassembled WGS sequence"/>
</dbReference>
<dbReference type="Gene3D" id="3.40.190.10">
    <property type="entry name" value="Periplasmic binding protein-like II"/>
    <property type="match status" value="2"/>
</dbReference>
<feature type="compositionally biased region" description="Low complexity" evidence="1">
    <location>
        <begin position="39"/>
        <end position="48"/>
    </location>
</feature>
<gene>
    <name evidence="4" type="ORF">IDH41_00025</name>
</gene>
<dbReference type="RefSeq" id="WP_190857123.1">
    <property type="nucleotide sequence ID" value="NZ_JACXIY010000001.1"/>
</dbReference>
<keyword evidence="5" id="KW-1185">Reference proteome</keyword>
<dbReference type="GO" id="GO:0035556">
    <property type="term" value="P:intracellular signal transduction"/>
    <property type="evidence" value="ECO:0007669"/>
    <property type="project" value="InterPro"/>
</dbReference>
<name>A0A927H4X0_9BACL</name>
<dbReference type="GO" id="GO:0004435">
    <property type="term" value="F:phosphatidylinositol-4,5-bisphosphate phospholipase C activity"/>
    <property type="evidence" value="ECO:0007669"/>
    <property type="project" value="InterPro"/>
</dbReference>
<comment type="caution">
    <text evidence="4">The sequence shown here is derived from an EMBL/GenBank/DDBJ whole genome shotgun (WGS) entry which is preliminary data.</text>
</comment>
<dbReference type="PANTHER" id="PTHR43649">
    <property type="entry name" value="ARABINOSE-BINDING PROTEIN-RELATED"/>
    <property type="match status" value="1"/>
</dbReference>
<dbReference type="GO" id="GO:0006629">
    <property type="term" value="P:lipid metabolic process"/>
    <property type="evidence" value="ECO:0007669"/>
    <property type="project" value="InterPro"/>
</dbReference>
<evidence type="ECO:0000259" key="3">
    <source>
        <dbReference type="PROSITE" id="PS50008"/>
    </source>
</evidence>
<dbReference type="InterPro" id="IPR001711">
    <property type="entry name" value="PLipase_C_Pinositol-sp_Y"/>
</dbReference>
<organism evidence="4 5">
    <name type="scientific">Paenibacillus arenilitoris</name>
    <dbReference type="NCBI Taxonomy" id="2772299"/>
    <lineage>
        <taxon>Bacteria</taxon>
        <taxon>Bacillati</taxon>
        <taxon>Bacillota</taxon>
        <taxon>Bacilli</taxon>
        <taxon>Bacillales</taxon>
        <taxon>Paenibacillaceae</taxon>
        <taxon>Paenibacillus</taxon>
    </lineage>
</organism>
<dbReference type="InterPro" id="IPR022627">
    <property type="entry name" value="DUF3502"/>
</dbReference>
<dbReference type="PROSITE" id="PS51257">
    <property type="entry name" value="PROKAR_LIPOPROTEIN"/>
    <property type="match status" value="1"/>
</dbReference>
<feature type="signal peptide" evidence="2">
    <location>
        <begin position="1"/>
        <end position="23"/>
    </location>
</feature>
<keyword evidence="2" id="KW-0732">Signal</keyword>
<feature type="chain" id="PRO_5038339872" evidence="2">
    <location>
        <begin position="24"/>
        <end position="519"/>
    </location>
</feature>
<dbReference type="SUPFAM" id="SSF53850">
    <property type="entry name" value="Periplasmic binding protein-like II"/>
    <property type="match status" value="1"/>
</dbReference>
<dbReference type="AlphaFoldDB" id="A0A927H4X0"/>
<dbReference type="PROSITE" id="PS50008">
    <property type="entry name" value="PIPLC_Y_DOMAIN"/>
    <property type="match status" value="1"/>
</dbReference>
<dbReference type="InterPro" id="IPR006059">
    <property type="entry name" value="SBP"/>
</dbReference>
<dbReference type="EMBL" id="JACXIY010000001">
    <property type="protein sequence ID" value="MBD2866944.1"/>
    <property type="molecule type" value="Genomic_DNA"/>
</dbReference>
<evidence type="ECO:0000256" key="1">
    <source>
        <dbReference type="SAM" id="MobiDB-lite"/>
    </source>
</evidence>
<dbReference type="InterPro" id="IPR050490">
    <property type="entry name" value="Bact_solute-bd_prot1"/>
</dbReference>
<evidence type="ECO:0000256" key="2">
    <source>
        <dbReference type="SAM" id="SignalP"/>
    </source>
</evidence>
<evidence type="ECO:0000313" key="5">
    <source>
        <dbReference type="Proteomes" id="UP000632125"/>
    </source>
</evidence>
<protein>
    <submittedName>
        <fullName evidence="4">ABC transporter substrate-binding protein</fullName>
    </submittedName>
</protein>
<feature type="region of interest" description="Disordered" evidence="1">
    <location>
        <begin position="29"/>
        <end position="52"/>
    </location>
</feature>
<accession>A0A927H4X0</accession>
<evidence type="ECO:0000313" key="4">
    <source>
        <dbReference type="EMBL" id="MBD2866944.1"/>
    </source>
</evidence>